<dbReference type="Proteomes" id="UP000190027">
    <property type="component" value="Unassembled WGS sequence"/>
</dbReference>
<comment type="function">
    <text evidence="6">Part of a membrane-bound complex that couples electron transfer with translocation of ions across the membrane.</text>
</comment>
<evidence type="ECO:0000256" key="4">
    <source>
        <dbReference type="ARBA" id="ARBA00022643"/>
    </source>
</evidence>
<evidence type="ECO:0000256" key="5">
    <source>
        <dbReference type="ARBA" id="ARBA00022982"/>
    </source>
</evidence>
<dbReference type="PIRSF" id="PIRSF006091">
    <property type="entry name" value="E_trnsport_RnfG"/>
    <property type="match status" value="1"/>
</dbReference>
<gene>
    <name evidence="6" type="primary">rnfG</name>
    <name evidence="8" type="ORF">SAMN02745704_01986</name>
</gene>
<reference evidence="8 9" key="1">
    <citation type="submission" date="2017-02" db="EMBL/GenBank/DDBJ databases">
        <authorList>
            <person name="Peterson S.W."/>
        </authorList>
    </citation>
    <scope>NUCLEOTIDE SEQUENCE [LARGE SCALE GENOMIC DNA]</scope>
    <source>
        <strain evidence="8 9">DSM 16080</strain>
    </source>
</reference>
<dbReference type="EMBL" id="FUYC01000009">
    <property type="protein sequence ID" value="SKA86696.1"/>
    <property type="molecule type" value="Genomic_DNA"/>
</dbReference>
<keyword evidence="6" id="KW-1133">Transmembrane helix</keyword>
<organism evidence="8 9">
    <name type="scientific">Paucidesulfovibrio gracilis DSM 16080</name>
    <dbReference type="NCBI Taxonomy" id="1121449"/>
    <lineage>
        <taxon>Bacteria</taxon>
        <taxon>Pseudomonadati</taxon>
        <taxon>Thermodesulfobacteriota</taxon>
        <taxon>Desulfovibrionia</taxon>
        <taxon>Desulfovibrionales</taxon>
        <taxon>Desulfovibrionaceae</taxon>
        <taxon>Paucidesulfovibrio</taxon>
    </lineage>
</organism>
<evidence type="ECO:0000256" key="2">
    <source>
        <dbReference type="ARBA" id="ARBA00022553"/>
    </source>
</evidence>
<keyword evidence="4 6" id="KW-0288">FMN</keyword>
<dbReference type="HAMAP" id="MF_00479">
    <property type="entry name" value="RsxG_RnfG"/>
    <property type="match status" value="1"/>
</dbReference>
<evidence type="ECO:0000256" key="6">
    <source>
        <dbReference type="HAMAP-Rule" id="MF_00479"/>
    </source>
</evidence>
<keyword evidence="6" id="KW-0472">Membrane</keyword>
<evidence type="ECO:0000256" key="3">
    <source>
        <dbReference type="ARBA" id="ARBA00022630"/>
    </source>
</evidence>
<evidence type="ECO:0000259" key="7">
    <source>
        <dbReference type="SMART" id="SM00900"/>
    </source>
</evidence>
<protein>
    <recommendedName>
        <fullName evidence="6">Ion-translocating oxidoreductase complex subunit G</fullName>
        <ecNumber evidence="6">7.-.-.-</ecNumber>
    </recommendedName>
    <alternativeName>
        <fullName evidence="6">Rnf electron transport complex subunit G</fullName>
    </alternativeName>
</protein>
<keyword evidence="3 6" id="KW-0285">Flavoprotein</keyword>
<dbReference type="RefSeq" id="WP_078717542.1">
    <property type="nucleotide sequence ID" value="NZ_FUYC01000009.1"/>
</dbReference>
<evidence type="ECO:0000313" key="9">
    <source>
        <dbReference type="Proteomes" id="UP000190027"/>
    </source>
</evidence>
<proteinExistence type="inferred from homology"/>
<keyword evidence="6" id="KW-1278">Translocase</keyword>
<comment type="subcellular location">
    <subcellularLocation>
        <location evidence="6">Cell membrane</location>
        <topology evidence="6">Single-pass membrane protein</topology>
    </subcellularLocation>
</comment>
<dbReference type="OrthoDB" id="9787579at2"/>
<dbReference type="PANTHER" id="PTHR36118:SF1">
    <property type="entry name" value="ION-TRANSLOCATING OXIDOREDUCTASE COMPLEX SUBUNIT G"/>
    <property type="match status" value="1"/>
</dbReference>
<dbReference type="STRING" id="1121449.SAMN02745704_01986"/>
<dbReference type="AlphaFoldDB" id="A0A1T4XAT8"/>
<keyword evidence="5 6" id="KW-0249">Electron transport</keyword>
<dbReference type="InterPro" id="IPR007329">
    <property type="entry name" value="FMN-bd"/>
</dbReference>
<dbReference type="GO" id="GO:0009055">
    <property type="term" value="F:electron transfer activity"/>
    <property type="evidence" value="ECO:0007669"/>
    <property type="project" value="InterPro"/>
</dbReference>
<name>A0A1T4XAT8_9BACT</name>
<accession>A0A1T4XAT8</accession>
<comment type="subunit">
    <text evidence="6">The complex is composed of six subunits: RnfA, RnfB, RnfC, RnfD, RnfE and RnfG.</text>
</comment>
<feature type="domain" description="FMN-binding" evidence="7">
    <location>
        <begin position="95"/>
        <end position="181"/>
    </location>
</feature>
<keyword evidence="6" id="KW-0812">Transmembrane</keyword>
<feature type="modified residue" description="FMN phosphoryl threonine" evidence="6">
    <location>
        <position position="164"/>
    </location>
</feature>
<dbReference type="NCBIfam" id="NF045876">
    <property type="entry name" value="RnfG_DVU2794"/>
    <property type="match status" value="1"/>
</dbReference>
<comment type="cofactor">
    <cofactor evidence="6">
        <name>FMN</name>
        <dbReference type="ChEBI" id="CHEBI:58210"/>
    </cofactor>
</comment>
<dbReference type="GO" id="GO:0005886">
    <property type="term" value="C:plasma membrane"/>
    <property type="evidence" value="ECO:0007669"/>
    <property type="project" value="UniProtKB-SubCell"/>
</dbReference>
<keyword evidence="1 6" id="KW-0813">Transport</keyword>
<dbReference type="InterPro" id="IPR010209">
    <property type="entry name" value="Ion_transpt_RnfG/RsxG"/>
</dbReference>
<keyword evidence="6" id="KW-1003">Cell membrane</keyword>
<dbReference type="GO" id="GO:0010181">
    <property type="term" value="F:FMN binding"/>
    <property type="evidence" value="ECO:0007669"/>
    <property type="project" value="InterPro"/>
</dbReference>
<keyword evidence="9" id="KW-1185">Reference proteome</keyword>
<sequence>MREMLKMIVVLSLICGLAGLSLASLKKFTAPHIVEQELTFVQGPAIAAVFPTFNNDPVKERHVFTIPDTDQEITVFPAKKDDKLLGVAFETKSRGYGGQIGVMVGFTFDPGTVQGIGVTTMKETPGIGARVAKHGFTGQFRGHELTNLELRSQGGDIDAVSGATISSTASVMAVKKALSIYTALKDDFRRVFAEAAQQ</sequence>
<dbReference type="NCBIfam" id="TIGR01947">
    <property type="entry name" value="rnfG"/>
    <property type="match status" value="1"/>
</dbReference>
<keyword evidence="2 6" id="KW-0597">Phosphoprotein</keyword>
<dbReference type="GO" id="GO:0022900">
    <property type="term" value="P:electron transport chain"/>
    <property type="evidence" value="ECO:0007669"/>
    <property type="project" value="UniProtKB-UniRule"/>
</dbReference>
<dbReference type="EC" id="7.-.-.-" evidence="6"/>
<dbReference type="SMART" id="SM00900">
    <property type="entry name" value="FMN_bind"/>
    <property type="match status" value="1"/>
</dbReference>
<evidence type="ECO:0000313" key="8">
    <source>
        <dbReference type="EMBL" id="SKA86696.1"/>
    </source>
</evidence>
<comment type="similarity">
    <text evidence="6">Belongs to the RnfG family.</text>
</comment>
<dbReference type="PANTHER" id="PTHR36118">
    <property type="entry name" value="ION-TRANSLOCATING OXIDOREDUCTASE COMPLEX SUBUNIT G"/>
    <property type="match status" value="1"/>
</dbReference>
<dbReference type="Pfam" id="PF04205">
    <property type="entry name" value="FMN_bind"/>
    <property type="match status" value="1"/>
</dbReference>
<evidence type="ECO:0000256" key="1">
    <source>
        <dbReference type="ARBA" id="ARBA00022448"/>
    </source>
</evidence>
<dbReference type="Gene3D" id="3.90.1010.20">
    <property type="match status" value="1"/>
</dbReference>